<reference evidence="2 3" key="1">
    <citation type="journal article" date="2015" name="Proc. Natl. Acad. Sci. U.S.A.">
        <title>The resurrection genome of Boea hygrometrica: A blueprint for survival of dehydration.</title>
        <authorList>
            <person name="Xiao L."/>
            <person name="Yang G."/>
            <person name="Zhang L."/>
            <person name="Yang X."/>
            <person name="Zhao S."/>
            <person name="Ji Z."/>
            <person name="Zhou Q."/>
            <person name="Hu M."/>
            <person name="Wang Y."/>
            <person name="Chen M."/>
            <person name="Xu Y."/>
            <person name="Jin H."/>
            <person name="Xiao X."/>
            <person name="Hu G."/>
            <person name="Bao F."/>
            <person name="Hu Y."/>
            <person name="Wan P."/>
            <person name="Li L."/>
            <person name="Deng X."/>
            <person name="Kuang T."/>
            <person name="Xiang C."/>
            <person name="Zhu J.K."/>
            <person name="Oliver M.J."/>
            <person name="He Y."/>
        </authorList>
    </citation>
    <scope>NUCLEOTIDE SEQUENCE [LARGE SCALE GENOMIC DNA]</scope>
    <source>
        <strain evidence="3">cv. XS01</strain>
    </source>
</reference>
<evidence type="ECO:0000256" key="1">
    <source>
        <dbReference type="SAM" id="MobiDB-lite"/>
    </source>
</evidence>
<evidence type="ECO:0000313" key="3">
    <source>
        <dbReference type="Proteomes" id="UP000250235"/>
    </source>
</evidence>
<sequence length="241" mass="27485">MRHFNMTIIEVPSATPDLLIKAYTRGLRGGNFFNSLVKKPSKMFDELLTRVEEYVNVEEVQTDRRVNQKSPLGLLRSLVEKGSTQALSTRGPFTVGIIRCSNTFKVGKSRALEIYEERRLVKRPQGSEGGLKNPKPDKLRDSHRDYAHTTSERRHLDQDLEHIIQHNFDVLRELRKIRVFKFTVVDAPSSYNVIFGKLAIAAFMSMALALHRKIKFHVGKSRESCRGSEGGQEVLCERSEG</sequence>
<keyword evidence="3" id="KW-1185">Reference proteome</keyword>
<protein>
    <submittedName>
        <fullName evidence="2">Uncharacterized protein</fullName>
    </submittedName>
</protein>
<feature type="region of interest" description="Disordered" evidence="1">
    <location>
        <begin position="123"/>
        <end position="152"/>
    </location>
</feature>
<name>A0A2Z7BN28_9LAMI</name>
<feature type="compositionally biased region" description="Basic and acidic residues" evidence="1">
    <location>
        <begin position="134"/>
        <end position="152"/>
    </location>
</feature>
<evidence type="ECO:0000313" key="2">
    <source>
        <dbReference type="EMBL" id="KZV36023.1"/>
    </source>
</evidence>
<gene>
    <name evidence="2" type="ORF">F511_33851</name>
</gene>
<dbReference type="Proteomes" id="UP000250235">
    <property type="component" value="Unassembled WGS sequence"/>
</dbReference>
<dbReference type="AlphaFoldDB" id="A0A2Z7BN28"/>
<organism evidence="2 3">
    <name type="scientific">Dorcoceras hygrometricum</name>
    <dbReference type="NCBI Taxonomy" id="472368"/>
    <lineage>
        <taxon>Eukaryota</taxon>
        <taxon>Viridiplantae</taxon>
        <taxon>Streptophyta</taxon>
        <taxon>Embryophyta</taxon>
        <taxon>Tracheophyta</taxon>
        <taxon>Spermatophyta</taxon>
        <taxon>Magnoliopsida</taxon>
        <taxon>eudicotyledons</taxon>
        <taxon>Gunneridae</taxon>
        <taxon>Pentapetalae</taxon>
        <taxon>asterids</taxon>
        <taxon>lamiids</taxon>
        <taxon>Lamiales</taxon>
        <taxon>Gesneriaceae</taxon>
        <taxon>Didymocarpoideae</taxon>
        <taxon>Trichosporeae</taxon>
        <taxon>Loxocarpinae</taxon>
        <taxon>Dorcoceras</taxon>
    </lineage>
</organism>
<proteinExistence type="predicted"/>
<dbReference type="EMBL" id="KV003953">
    <property type="protein sequence ID" value="KZV36023.1"/>
    <property type="molecule type" value="Genomic_DNA"/>
</dbReference>
<accession>A0A2Z7BN28</accession>
<dbReference type="OrthoDB" id="912280at2759"/>